<protein>
    <submittedName>
        <fullName evidence="1">Uncharacterized protein</fullName>
    </submittedName>
</protein>
<organism evidence="1 2">
    <name type="scientific">Triparma retinervis</name>
    <dbReference type="NCBI Taxonomy" id="2557542"/>
    <lineage>
        <taxon>Eukaryota</taxon>
        <taxon>Sar</taxon>
        <taxon>Stramenopiles</taxon>
        <taxon>Ochrophyta</taxon>
        <taxon>Bolidophyceae</taxon>
        <taxon>Parmales</taxon>
        <taxon>Triparmaceae</taxon>
        <taxon>Triparma</taxon>
    </lineage>
</organism>
<accession>A0A9W6ZQ15</accession>
<gene>
    <name evidence="1" type="ORF">TrRE_jg11879</name>
</gene>
<dbReference type="EMBL" id="BRXZ01000967">
    <property type="protein sequence ID" value="GMH58709.1"/>
    <property type="molecule type" value="Genomic_DNA"/>
</dbReference>
<evidence type="ECO:0000313" key="1">
    <source>
        <dbReference type="EMBL" id="GMH58709.1"/>
    </source>
</evidence>
<evidence type="ECO:0000313" key="2">
    <source>
        <dbReference type="Proteomes" id="UP001165082"/>
    </source>
</evidence>
<comment type="caution">
    <text evidence="1">The sequence shown here is derived from an EMBL/GenBank/DDBJ whole genome shotgun (WGS) entry which is preliminary data.</text>
</comment>
<dbReference type="AlphaFoldDB" id="A0A9W6ZQ15"/>
<dbReference type="Proteomes" id="UP001165082">
    <property type="component" value="Unassembled WGS sequence"/>
</dbReference>
<name>A0A9W6ZQ15_9STRA</name>
<reference evidence="1" key="1">
    <citation type="submission" date="2022-07" db="EMBL/GenBank/DDBJ databases">
        <title>Genome analysis of Parmales, a sister group of diatoms, reveals the evolutionary specialization of diatoms from phago-mixotrophs to photoautotrophs.</title>
        <authorList>
            <person name="Ban H."/>
            <person name="Sato S."/>
            <person name="Yoshikawa S."/>
            <person name="Kazumasa Y."/>
            <person name="Nakamura Y."/>
            <person name="Ichinomiya M."/>
            <person name="Saitoh K."/>
            <person name="Sato N."/>
            <person name="Blanc-Mathieu R."/>
            <person name="Endo H."/>
            <person name="Kuwata A."/>
            <person name="Ogata H."/>
        </authorList>
    </citation>
    <scope>NUCLEOTIDE SEQUENCE</scope>
</reference>
<keyword evidence="2" id="KW-1185">Reference proteome</keyword>
<sequence>MAAWDHKESAEINTALMHLTECIRGYGKKGGKYRGHLLTRVLKECSEDGSHR</sequence>
<proteinExistence type="predicted"/>
<feature type="non-terminal residue" evidence="1">
    <location>
        <position position="52"/>
    </location>
</feature>